<evidence type="ECO:0000313" key="3">
    <source>
        <dbReference type="Proteomes" id="UP000298030"/>
    </source>
</evidence>
<name>A0A4Y7SVN6_COPMI</name>
<dbReference type="Proteomes" id="UP000298030">
    <property type="component" value="Unassembled WGS sequence"/>
</dbReference>
<sequence length="257" mass="28094">MPPLLDQHLPHHLAPPLPLLGLNYTSPMFTSSTIYPLTRHTPRKRSIDGTERAKWWMALRHAAQAWRESRGHCLGESKTTPGILVASPRPSQGAIGSARLRRGARILKPSPPPFPSPSLQTSTPLSCLPSTDRWHDRAVPSGRGIKPRFDSRSLRAQSKVPRGSICLWRCTEGLSSHSSFVIRECWMVNAVVVEATLGGDDPHSGDAAAIDCRSSRMLPGDPRGTTVSLVWVGVKLAGRVKAVKVPLFHVPLSVMHT</sequence>
<evidence type="ECO:0000313" key="2">
    <source>
        <dbReference type="EMBL" id="TEB25882.1"/>
    </source>
</evidence>
<gene>
    <name evidence="2" type="ORF">FA13DRAFT_1713727</name>
</gene>
<feature type="compositionally biased region" description="Low complexity" evidence="1">
    <location>
        <begin position="117"/>
        <end position="131"/>
    </location>
</feature>
<accession>A0A4Y7SVN6</accession>
<comment type="caution">
    <text evidence="2">The sequence shown here is derived from an EMBL/GenBank/DDBJ whole genome shotgun (WGS) entry which is preliminary data.</text>
</comment>
<dbReference type="AlphaFoldDB" id="A0A4Y7SVN6"/>
<reference evidence="2 3" key="1">
    <citation type="journal article" date="2019" name="Nat. Ecol. Evol.">
        <title>Megaphylogeny resolves global patterns of mushroom evolution.</title>
        <authorList>
            <person name="Varga T."/>
            <person name="Krizsan K."/>
            <person name="Foldi C."/>
            <person name="Dima B."/>
            <person name="Sanchez-Garcia M."/>
            <person name="Sanchez-Ramirez S."/>
            <person name="Szollosi G.J."/>
            <person name="Szarkandi J.G."/>
            <person name="Papp V."/>
            <person name="Albert L."/>
            <person name="Andreopoulos W."/>
            <person name="Angelini C."/>
            <person name="Antonin V."/>
            <person name="Barry K.W."/>
            <person name="Bougher N.L."/>
            <person name="Buchanan P."/>
            <person name="Buyck B."/>
            <person name="Bense V."/>
            <person name="Catcheside P."/>
            <person name="Chovatia M."/>
            <person name="Cooper J."/>
            <person name="Damon W."/>
            <person name="Desjardin D."/>
            <person name="Finy P."/>
            <person name="Geml J."/>
            <person name="Haridas S."/>
            <person name="Hughes K."/>
            <person name="Justo A."/>
            <person name="Karasinski D."/>
            <person name="Kautmanova I."/>
            <person name="Kiss B."/>
            <person name="Kocsube S."/>
            <person name="Kotiranta H."/>
            <person name="LaButti K.M."/>
            <person name="Lechner B.E."/>
            <person name="Liimatainen K."/>
            <person name="Lipzen A."/>
            <person name="Lukacs Z."/>
            <person name="Mihaltcheva S."/>
            <person name="Morgado L.N."/>
            <person name="Niskanen T."/>
            <person name="Noordeloos M.E."/>
            <person name="Ohm R.A."/>
            <person name="Ortiz-Santana B."/>
            <person name="Ovrebo C."/>
            <person name="Racz N."/>
            <person name="Riley R."/>
            <person name="Savchenko A."/>
            <person name="Shiryaev A."/>
            <person name="Soop K."/>
            <person name="Spirin V."/>
            <person name="Szebenyi C."/>
            <person name="Tomsovsky M."/>
            <person name="Tulloss R.E."/>
            <person name="Uehling J."/>
            <person name="Grigoriev I.V."/>
            <person name="Vagvolgyi C."/>
            <person name="Papp T."/>
            <person name="Martin F.M."/>
            <person name="Miettinen O."/>
            <person name="Hibbett D.S."/>
            <person name="Nagy L.G."/>
        </authorList>
    </citation>
    <scope>NUCLEOTIDE SEQUENCE [LARGE SCALE GENOMIC DNA]</scope>
    <source>
        <strain evidence="2 3">FP101781</strain>
    </source>
</reference>
<proteinExistence type="predicted"/>
<keyword evidence="3" id="KW-1185">Reference proteome</keyword>
<feature type="region of interest" description="Disordered" evidence="1">
    <location>
        <begin position="110"/>
        <end position="148"/>
    </location>
</feature>
<dbReference type="EMBL" id="QPFP01000053">
    <property type="protein sequence ID" value="TEB25882.1"/>
    <property type="molecule type" value="Genomic_DNA"/>
</dbReference>
<protein>
    <submittedName>
        <fullName evidence="2">Uncharacterized protein</fullName>
    </submittedName>
</protein>
<evidence type="ECO:0000256" key="1">
    <source>
        <dbReference type="SAM" id="MobiDB-lite"/>
    </source>
</evidence>
<organism evidence="2 3">
    <name type="scientific">Coprinellus micaceus</name>
    <name type="common">Glistening ink-cap mushroom</name>
    <name type="synonym">Coprinus micaceus</name>
    <dbReference type="NCBI Taxonomy" id="71717"/>
    <lineage>
        <taxon>Eukaryota</taxon>
        <taxon>Fungi</taxon>
        <taxon>Dikarya</taxon>
        <taxon>Basidiomycota</taxon>
        <taxon>Agaricomycotina</taxon>
        <taxon>Agaricomycetes</taxon>
        <taxon>Agaricomycetidae</taxon>
        <taxon>Agaricales</taxon>
        <taxon>Agaricineae</taxon>
        <taxon>Psathyrellaceae</taxon>
        <taxon>Coprinellus</taxon>
    </lineage>
</organism>